<dbReference type="PANTHER" id="PTHR43578">
    <property type="entry name" value="NADH-QUINONE OXIDOREDUCTASE SUBUNIT F"/>
    <property type="match status" value="1"/>
</dbReference>
<dbReference type="STRING" id="321763.SAMN04488692_13110"/>
<dbReference type="SUPFAM" id="SSF140490">
    <property type="entry name" value="Nqo1C-terminal domain-like"/>
    <property type="match status" value="1"/>
</dbReference>
<dbReference type="FunFam" id="3.40.50.11540:FF:000001">
    <property type="entry name" value="NADH dehydrogenase [ubiquinone] flavoprotein 1, mitochondrial"/>
    <property type="match status" value="1"/>
</dbReference>
<dbReference type="GO" id="GO:0010181">
    <property type="term" value="F:FMN binding"/>
    <property type="evidence" value="ECO:0007669"/>
    <property type="project" value="InterPro"/>
</dbReference>
<dbReference type="OrthoDB" id="9761899at2"/>
<dbReference type="Pfam" id="PF22461">
    <property type="entry name" value="SLBB_2"/>
    <property type="match status" value="1"/>
</dbReference>
<keyword evidence="8" id="KW-1185">Reference proteome</keyword>
<dbReference type="RefSeq" id="WP_089762045.1">
    <property type="nucleotide sequence ID" value="NZ_FNGO01000031.1"/>
</dbReference>
<keyword evidence="2" id="KW-0004">4Fe-4S</keyword>
<feature type="domain" description="NADH-ubiquinone oxidoreductase 51kDa subunit iron-sulphur binding" evidence="6">
    <location>
        <begin position="321"/>
        <end position="363"/>
    </location>
</feature>
<dbReference type="InterPro" id="IPR054765">
    <property type="entry name" value="SLBB_dom"/>
</dbReference>
<dbReference type="Gene3D" id="3.10.20.600">
    <property type="match status" value="1"/>
</dbReference>
<dbReference type="PANTHER" id="PTHR43578:SF3">
    <property type="entry name" value="NADH-QUINONE OXIDOREDUCTASE SUBUNIT F"/>
    <property type="match status" value="1"/>
</dbReference>
<dbReference type="PROSITE" id="PS00645">
    <property type="entry name" value="COMPLEX1_51K_2"/>
    <property type="match status" value="1"/>
</dbReference>
<dbReference type="InterPro" id="IPR019575">
    <property type="entry name" value="Nuop51_4Fe4S-bd"/>
</dbReference>
<evidence type="ECO:0000256" key="5">
    <source>
        <dbReference type="ARBA" id="ARBA00023014"/>
    </source>
</evidence>
<gene>
    <name evidence="7" type="ORF">SAMN04488692_13110</name>
</gene>
<evidence type="ECO:0000313" key="8">
    <source>
        <dbReference type="Proteomes" id="UP000199476"/>
    </source>
</evidence>
<protein>
    <submittedName>
        <fullName evidence="7">NADH-quinone oxidoreductase subunit F</fullName>
    </submittedName>
</protein>
<comment type="similarity">
    <text evidence="1">Belongs to the complex I 51 kDa subunit family.</text>
</comment>
<dbReference type="GO" id="GO:0046872">
    <property type="term" value="F:metal ion binding"/>
    <property type="evidence" value="ECO:0007669"/>
    <property type="project" value="UniProtKB-KW"/>
</dbReference>
<keyword evidence="3" id="KW-0479">Metal-binding</keyword>
<evidence type="ECO:0000256" key="3">
    <source>
        <dbReference type="ARBA" id="ARBA00022723"/>
    </source>
</evidence>
<dbReference type="Proteomes" id="UP000199476">
    <property type="component" value="Unassembled WGS sequence"/>
</dbReference>
<reference evidence="7 8" key="1">
    <citation type="submission" date="2016-10" db="EMBL/GenBank/DDBJ databases">
        <authorList>
            <person name="de Groot N.N."/>
        </authorList>
    </citation>
    <scope>NUCLEOTIDE SEQUENCE [LARGE SCALE GENOMIC DNA]</scope>
    <source>
        <strain evidence="7 8">SLAS-1</strain>
    </source>
</reference>
<dbReference type="InterPro" id="IPR001949">
    <property type="entry name" value="NADH-UbQ_OxRdtase_51kDa_CS"/>
</dbReference>
<dbReference type="EMBL" id="FNGO01000031">
    <property type="protein sequence ID" value="SDM38818.1"/>
    <property type="molecule type" value="Genomic_DNA"/>
</dbReference>
<dbReference type="Gene3D" id="1.20.1440.230">
    <property type="entry name" value="NADH-ubiquinone oxidoreductase 51kDa subunit, iron-sulphur binding domain"/>
    <property type="match status" value="1"/>
</dbReference>
<evidence type="ECO:0000259" key="6">
    <source>
        <dbReference type="SMART" id="SM00928"/>
    </source>
</evidence>
<evidence type="ECO:0000256" key="1">
    <source>
        <dbReference type="ARBA" id="ARBA00007523"/>
    </source>
</evidence>
<name>A0A1G9STP6_9FIRM</name>
<sequence>MVQEQKFLKGPRLRDLEEYDFPGLQRAMDIGSEAIIEEISQAGLLGRGGAGFPTGKKWELAYQEEGEFKYVICNADEGEPGTFKDRYLLDERILKVLEGMLIAAYTIDADFGYIYIRGEYFNSINILQETLEEARESGVLGENILGSDFSFDIKLVRGAGCYVCGDETSLLNSLEGMRGGSRTKPPYPISKGLCGCPTLVNNVESLACAAEILNQGSEKFAALGTAESKGTKLVCLSGDVNFSGVYEVEFGSSTLQEIIDDLGGGLKKSQDIKFVIPGGLSTRVLPPERLQCEYSYEGLDEAGSSLGSGGVMVVGSEQNLKDILTRIARFYMDESCGTCFPCREGNHQIYEIVSNSDNGSEDFPEEKLEIIEDLGSTMAAAARCGLGQTARLPTGSIISEFKQELTEEAVYHD</sequence>
<dbReference type="Pfam" id="PF01512">
    <property type="entry name" value="Complex1_51K"/>
    <property type="match status" value="1"/>
</dbReference>
<dbReference type="InterPro" id="IPR037207">
    <property type="entry name" value="Nuop51_4Fe4S-bd_sf"/>
</dbReference>
<evidence type="ECO:0000313" key="7">
    <source>
        <dbReference type="EMBL" id="SDM38818.1"/>
    </source>
</evidence>
<dbReference type="Gene3D" id="3.40.50.11540">
    <property type="entry name" value="NADH-ubiquinone oxidoreductase 51kDa subunit"/>
    <property type="match status" value="1"/>
</dbReference>
<keyword evidence="5" id="KW-0411">Iron-sulfur</keyword>
<keyword evidence="4" id="KW-0408">Iron</keyword>
<dbReference type="SMART" id="SM00928">
    <property type="entry name" value="NADH_4Fe-4S"/>
    <property type="match status" value="1"/>
</dbReference>
<dbReference type="Pfam" id="PF10589">
    <property type="entry name" value="NADH_4Fe-4S"/>
    <property type="match status" value="1"/>
</dbReference>
<dbReference type="InterPro" id="IPR037225">
    <property type="entry name" value="Nuo51_FMN-bd_sf"/>
</dbReference>
<dbReference type="SUPFAM" id="SSF142984">
    <property type="entry name" value="Nqo1 middle domain-like"/>
    <property type="match status" value="1"/>
</dbReference>
<proteinExistence type="inferred from homology"/>
<organism evidence="7 8">
    <name type="scientific">Halarsenatibacter silvermanii</name>
    <dbReference type="NCBI Taxonomy" id="321763"/>
    <lineage>
        <taxon>Bacteria</taxon>
        <taxon>Bacillati</taxon>
        <taxon>Bacillota</taxon>
        <taxon>Clostridia</taxon>
        <taxon>Halanaerobiales</taxon>
        <taxon>Halarsenatibacteraceae</taxon>
        <taxon>Halarsenatibacter</taxon>
    </lineage>
</organism>
<dbReference type="AlphaFoldDB" id="A0A1G9STP6"/>
<dbReference type="InterPro" id="IPR011538">
    <property type="entry name" value="Nuo51_FMN-bd"/>
</dbReference>
<evidence type="ECO:0000256" key="2">
    <source>
        <dbReference type="ARBA" id="ARBA00022485"/>
    </source>
</evidence>
<dbReference type="GO" id="GO:0051539">
    <property type="term" value="F:4 iron, 4 sulfur cluster binding"/>
    <property type="evidence" value="ECO:0007669"/>
    <property type="project" value="UniProtKB-KW"/>
</dbReference>
<accession>A0A1G9STP6</accession>
<dbReference type="SUPFAM" id="SSF142019">
    <property type="entry name" value="Nqo1 FMN-binding domain-like"/>
    <property type="match status" value="1"/>
</dbReference>
<dbReference type="GO" id="GO:0008137">
    <property type="term" value="F:NADH dehydrogenase (ubiquinone) activity"/>
    <property type="evidence" value="ECO:0007669"/>
    <property type="project" value="InterPro"/>
</dbReference>
<evidence type="ECO:0000256" key="4">
    <source>
        <dbReference type="ARBA" id="ARBA00023004"/>
    </source>
</evidence>